<dbReference type="PROSITE" id="PS50102">
    <property type="entry name" value="RRM"/>
    <property type="match status" value="1"/>
</dbReference>
<dbReference type="InterPro" id="IPR035979">
    <property type="entry name" value="RBD_domain_sf"/>
</dbReference>
<proteinExistence type="predicted"/>
<feature type="region of interest" description="Disordered" evidence="3">
    <location>
        <begin position="171"/>
        <end position="228"/>
    </location>
</feature>
<evidence type="ECO:0000259" key="4">
    <source>
        <dbReference type="PROSITE" id="PS50102"/>
    </source>
</evidence>
<dbReference type="InterPro" id="IPR000504">
    <property type="entry name" value="RRM_dom"/>
</dbReference>
<dbReference type="OrthoDB" id="2573941at2759"/>
<dbReference type="SUPFAM" id="SSF54928">
    <property type="entry name" value="RNA-binding domain, RBD"/>
    <property type="match status" value="1"/>
</dbReference>
<reference evidence="5" key="1">
    <citation type="submission" date="2022-07" db="EMBL/GenBank/DDBJ databases">
        <title>Phylogenomic reconstructions and comparative analyses of Kickxellomycotina fungi.</title>
        <authorList>
            <person name="Reynolds N.K."/>
            <person name="Stajich J.E."/>
            <person name="Barry K."/>
            <person name="Grigoriev I.V."/>
            <person name="Crous P."/>
            <person name="Smith M.E."/>
        </authorList>
    </citation>
    <scope>NUCLEOTIDE SEQUENCE</scope>
    <source>
        <strain evidence="5">CBS 109367</strain>
    </source>
</reference>
<dbReference type="SMART" id="SM00360">
    <property type="entry name" value="RRM"/>
    <property type="match status" value="1"/>
</dbReference>
<dbReference type="InterPro" id="IPR012677">
    <property type="entry name" value="Nucleotide-bd_a/b_plait_sf"/>
</dbReference>
<dbReference type="GO" id="GO:0071011">
    <property type="term" value="C:precatalytic spliceosome"/>
    <property type="evidence" value="ECO:0007669"/>
    <property type="project" value="TreeGrafter"/>
</dbReference>
<dbReference type="AlphaFoldDB" id="A0A9W8L282"/>
<dbReference type="EMBL" id="JANBTX010000215">
    <property type="protein sequence ID" value="KAJ2684375.1"/>
    <property type="molecule type" value="Genomic_DNA"/>
</dbReference>
<gene>
    <name evidence="5" type="primary">cwf29</name>
    <name evidence="5" type="ORF">IWW39_004951</name>
</gene>
<dbReference type="Pfam" id="PF00076">
    <property type="entry name" value="RRM_1"/>
    <property type="match status" value="1"/>
</dbReference>
<evidence type="ECO:0000313" key="6">
    <source>
        <dbReference type="Proteomes" id="UP001151516"/>
    </source>
</evidence>
<evidence type="ECO:0000256" key="3">
    <source>
        <dbReference type="SAM" id="MobiDB-lite"/>
    </source>
</evidence>
<protein>
    <submittedName>
        <fullName evidence="5">RNA-binding protein Cwf29</fullName>
    </submittedName>
</protein>
<dbReference type="GO" id="GO:0005686">
    <property type="term" value="C:U2 snRNP"/>
    <property type="evidence" value="ECO:0007669"/>
    <property type="project" value="TreeGrafter"/>
</dbReference>
<dbReference type="Proteomes" id="UP001151516">
    <property type="component" value="Unassembled WGS sequence"/>
</dbReference>
<feature type="domain" description="RRM" evidence="4">
    <location>
        <begin position="34"/>
        <end position="112"/>
    </location>
</feature>
<dbReference type="Gene3D" id="3.30.70.330">
    <property type="match status" value="1"/>
</dbReference>
<dbReference type="InterPro" id="IPR051847">
    <property type="entry name" value="RNA_proc/Spliceosome_comp"/>
</dbReference>
<keyword evidence="1 2" id="KW-0694">RNA-binding</keyword>
<dbReference type="CDD" id="cd12411">
    <property type="entry name" value="RRM_ist3_like"/>
    <property type="match status" value="1"/>
</dbReference>
<dbReference type="GO" id="GO:0071013">
    <property type="term" value="C:catalytic step 2 spliceosome"/>
    <property type="evidence" value="ECO:0007669"/>
    <property type="project" value="TreeGrafter"/>
</dbReference>
<evidence type="ECO:0000256" key="2">
    <source>
        <dbReference type="PROSITE-ProRule" id="PRU00176"/>
    </source>
</evidence>
<evidence type="ECO:0000256" key="1">
    <source>
        <dbReference type="ARBA" id="ARBA00022884"/>
    </source>
</evidence>
<evidence type="ECO:0000313" key="5">
    <source>
        <dbReference type="EMBL" id="KAJ2684375.1"/>
    </source>
</evidence>
<feature type="compositionally biased region" description="Basic residues" evidence="3">
    <location>
        <begin position="181"/>
        <end position="200"/>
    </location>
</feature>
<name>A0A9W8L282_9FUNG</name>
<keyword evidence="6" id="KW-1185">Reference proteome</keyword>
<dbReference type="InterPro" id="IPR045844">
    <property type="entry name" value="RRM_Ist3-like"/>
</dbReference>
<dbReference type="PANTHER" id="PTHR45880">
    <property type="entry name" value="RNA-BINDING MOTIF PROTEIN, X-LINKED 2"/>
    <property type="match status" value="1"/>
</dbReference>
<sequence>MNVVQEIRRINESESRQGSSGGTASWHDEYKDSAYIFAGGLPFDLTEGDVICVFSQFGEIVNINLVRDKETGKSKGYAFLQYEDQRSTILAVDNLNGAQVLGRVLRVDHVKGYRQPKGEELPTERVMNAAPAPVPVELEAEGDEVLMQRAGIDAEDPMAGYYLDKYKRRLKKEGKREHGSKEHRHRRHRDKEREGRRHRRRDAEELETGQSKGERHLPTNNRTRSRSP</sequence>
<organism evidence="5 6">
    <name type="scientific">Coemansia spiralis</name>
    <dbReference type="NCBI Taxonomy" id="417178"/>
    <lineage>
        <taxon>Eukaryota</taxon>
        <taxon>Fungi</taxon>
        <taxon>Fungi incertae sedis</taxon>
        <taxon>Zoopagomycota</taxon>
        <taxon>Kickxellomycotina</taxon>
        <taxon>Kickxellomycetes</taxon>
        <taxon>Kickxellales</taxon>
        <taxon>Kickxellaceae</taxon>
        <taxon>Coemansia</taxon>
    </lineage>
</organism>
<accession>A0A9W8L282</accession>
<comment type="caution">
    <text evidence="5">The sequence shown here is derived from an EMBL/GenBank/DDBJ whole genome shotgun (WGS) entry which is preliminary data.</text>
</comment>
<dbReference type="PANTHER" id="PTHR45880:SF1">
    <property type="entry name" value="RNA-BINDING MOTIF PROTEIN, X-LINKED 2"/>
    <property type="match status" value="1"/>
</dbReference>
<dbReference type="GO" id="GO:0000398">
    <property type="term" value="P:mRNA splicing, via spliceosome"/>
    <property type="evidence" value="ECO:0007669"/>
    <property type="project" value="InterPro"/>
</dbReference>
<dbReference type="GO" id="GO:0003723">
    <property type="term" value="F:RNA binding"/>
    <property type="evidence" value="ECO:0007669"/>
    <property type="project" value="UniProtKB-UniRule"/>
</dbReference>